<evidence type="ECO:0000313" key="2">
    <source>
        <dbReference type="Proteomes" id="UP001164539"/>
    </source>
</evidence>
<evidence type="ECO:0000313" key="1">
    <source>
        <dbReference type="EMBL" id="KAJ4711618.1"/>
    </source>
</evidence>
<gene>
    <name evidence="1" type="ORF">OWV82_017607</name>
</gene>
<proteinExistence type="predicted"/>
<organism evidence="1 2">
    <name type="scientific">Melia azedarach</name>
    <name type="common">Chinaberry tree</name>
    <dbReference type="NCBI Taxonomy" id="155640"/>
    <lineage>
        <taxon>Eukaryota</taxon>
        <taxon>Viridiplantae</taxon>
        <taxon>Streptophyta</taxon>
        <taxon>Embryophyta</taxon>
        <taxon>Tracheophyta</taxon>
        <taxon>Spermatophyta</taxon>
        <taxon>Magnoliopsida</taxon>
        <taxon>eudicotyledons</taxon>
        <taxon>Gunneridae</taxon>
        <taxon>Pentapetalae</taxon>
        <taxon>rosids</taxon>
        <taxon>malvids</taxon>
        <taxon>Sapindales</taxon>
        <taxon>Meliaceae</taxon>
        <taxon>Melia</taxon>
    </lineage>
</organism>
<keyword evidence="1" id="KW-0560">Oxidoreductase</keyword>
<sequence length="194" mass="21231">MITGAHSFAAIQYPTTYSENRRLVNSKIYGTKQVVKPNKDVTLTEKLKGNGGAGDGIVAMNPKPQKGFAAKAIDFVEGLIVKFMKQRYVYGSILESIVTVRGIIKSDLHGEPEAGKKLEVGGNIKGIFRLGRFGSEAVFVPREHENTGKSAVYAIDAKRTAADPIAVIEVPHRAPYGFHGFFVTEERLQELPKL</sequence>
<protein>
    <submittedName>
        <fullName evidence="1">Carotenoid cleavage dioxygenase 1</fullName>
    </submittedName>
</protein>
<accession>A0ACC1XJX8</accession>
<comment type="caution">
    <text evidence="1">The sequence shown here is derived from an EMBL/GenBank/DDBJ whole genome shotgun (WGS) entry which is preliminary data.</text>
</comment>
<reference evidence="1 2" key="1">
    <citation type="journal article" date="2023" name="Science">
        <title>Complex scaffold remodeling in plant triterpene biosynthesis.</title>
        <authorList>
            <person name="De La Pena R."/>
            <person name="Hodgson H."/>
            <person name="Liu J.C."/>
            <person name="Stephenson M.J."/>
            <person name="Martin A.C."/>
            <person name="Owen C."/>
            <person name="Harkess A."/>
            <person name="Leebens-Mack J."/>
            <person name="Jimenez L.E."/>
            <person name="Osbourn A."/>
            <person name="Sattely E.S."/>
        </authorList>
    </citation>
    <scope>NUCLEOTIDE SEQUENCE [LARGE SCALE GENOMIC DNA]</scope>
    <source>
        <strain evidence="2">cv. JPN11</strain>
        <tissue evidence="1">Leaf</tissue>
    </source>
</reference>
<keyword evidence="1" id="KW-0223">Dioxygenase</keyword>
<keyword evidence="2" id="KW-1185">Reference proteome</keyword>
<name>A0ACC1XJX8_MELAZ</name>
<dbReference type="EMBL" id="CM051402">
    <property type="protein sequence ID" value="KAJ4711618.1"/>
    <property type="molecule type" value="Genomic_DNA"/>
</dbReference>
<dbReference type="Proteomes" id="UP001164539">
    <property type="component" value="Chromosome 9"/>
</dbReference>